<sequence>MACGMSRKAVFKYASKQQHHLRRAKAHPLTSGLAVQTTTMDHAWQQNAQNYTDSARRDLLTRITSKLPGFALTLKERLILIQRPLIDIYAGPHLLFRNQPKLILHYCPSLKPYLTPPSDADCESLRLPIHSTDNPSLRLVLEHLRAKALSVVEEAPPLLPPAGLVPAIRLVQTVKLFGLPEAKALDTRIFRRLRYSQLTAADVAAIWETLRDTIWVPRMAAWLLAHRARGDVRDWVAINRVMLEKRELAGYMVRFGRDGRRDFSDPELWTAEERTAIEGRERKKERLGVLRERKAKGQAAERRMEERKANPQLIRRLSERRRSIKQIVERVHAEQAVLRKSIVGRRWRALIMVVKVVVILARGLKFRWADEEFY</sequence>
<dbReference type="AlphaFoldDB" id="A0A6A6R5M1"/>
<organism evidence="1 2">
    <name type="scientific">Lophium mytilinum</name>
    <dbReference type="NCBI Taxonomy" id="390894"/>
    <lineage>
        <taxon>Eukaryota</taxon>
        <taxon>Fungi</taxon>
        <taxon>Dikarya</taxon>
        <taxon>Ascomycota</taxon>
        <taxon>Pezizomycotina</taxon>
        <taxon>Dothideomycetes</taxon>
        <taxon>Pleosporomycetidae</taxon>
        <taxon>Mytilinidiales</taxon>
        <taxon>Mytilinidiaceae</taxon>
        <taxon>Lophium</taxon>
    </lineage>
</organism>
<proteinExistence type="predicted"/>
<evidence type="ECO:0000313" key="2">
    <source>
        <dbReference type="Proteomes" id="UP000799750"/>
    </source>
</evidence>
<gene>
    <name evidence="1" type="ORF">BU16DRAFT_278820</name>
</gene>
<accession>A0A6A6R5M1</accession>
<evidence type="ECO:0000313" key="1">
    <source>
        <dbReference type="EMBL" id="KAF2499644.1"/>
    </source>
</evidence>
<dbReference type="OrthoDB" id="10446929at2759"/>
<dbReference type="EMBL" id="MU004184">
    <property type="protein sequence ID" value="KAF2499644.1"/>
    <property type="molecule type" value="Genomic_DNA"/>
</dbReference>
<dbReference type="Proteomes" id="UP000799750">
    <property type="component" value="Unassembled WGS sequence"/>
</dbReference>
<keyword evidence="2" id="KW-1185">Reference proteome</keyword>
<protein>
    <submittedName>
        <fullName evidence="1">Uncharacterized protein</fullName>
    </submittedName>
</protein>
<name>A0A6A6R5M1_9PEZI</name>
<reference evidence="1" key="1">
    <citation type="journal article" date="2020" name="Stud. Mycol.">
        <title>101 Dothideomycetes genomes: a test case for predicting lifestyles and emergence of pathogens.</title>
        <authorList>
            <person name="Haridas S."/>
            <person name="Albert R."/>
            <person name="Binder M."/>
            <person name="Bloem J."/>
            <person name="Labutti K."/>
            <person name="Salamov A."/>
            <person name="Andreopoulos B."/>
            <person name="Baker S."/>
            <person name="Barry K."/>
            <person name="Bills G."/>
            <person name="Bluhm B."/>
            <person name="Cannon C."/>
            <person name="Castanera R."/>
            <person name="Culley D."/>
            <person name="Daum C."/>
            <person name="Ezra D."/>
            <person name="Gonzalez J."/>
            <person name="Henrissat B."/>
            <person name="Kuo A."/>
            <person name="Liang C."/>
            <person name="Lipzen A."/>
            <person name="Lutzoni F."/>
            <person name="Magnuson J."/>
            <person name="Mondo S."/>
            <person name="Nolan M."/>
            <person name="Ohm R."/>
            <person name="Pangilinan J."/>
            <person name="Park H.-J."/>
            <person name="Ramirez L."/>
            <person name="Alfaro M."/>
            <person name="Sun H."/>
            <person name="Tritt A."/>
            <person name="Yoshinaga Y."/>
            <person name="Zwiers L.-H."/>
            <person name="Turgeon B."/>
            <person name="Goodwin S."/>
            <person name="Spatafora J."/>
            <person name="Crous P."/>
            <person name="Grigoriev I."/>
        </authorList>
    </citation>
    <scope>NUCLEOTIDE SEQUENCE</scope>
    <source>
        <strain evidence="1">CBS 269.34</strain>
    </source>
</reference>